<dbReference type="InterPro" id="IPR017395">
    <property type="entry name" value="Chlorophyllase-like"/>
</dbReference>
<evidence type="ECO:0000313" key="10">
    <source>
        <dbReference type="Proteomes" id="UP000827889"/>
    </source>
</evidence>
<dbReference type="Pfam" id="PF07224">
    <property type="entry name" value="Chlorophyllase"/>
    <property type="match status" value="1"/>
</dbReference>
<evidence type="ECO:0000256" key="3">
    <source>
        <dbReference type="ARBA" id="ARBA00010701"/>
    </source>
</evidence>
<keyword evidence="5" id="KW-0963">Cytoplasm</keyword>
<dbReference type="GO" id="GO:0015996">
    <property type="term" value="P:chlorophyll catabolic process"/>
    <property type="evidence" value="ECO:0007669"/>
    <property type="project" value="UniProtKB-UniPathway"/>
</dbReference>
<evidence type="ECO:0000256" key="1">
    <source>
        <dbReference type="ARBA" id="ARBA00004514"/>
    </source>
</evidence>
<organism evidence="10 11">
    <name type="scientific">Rhodamnia argentea</name>
    <dbReference type="NCBI Taxonomy" id="178133"/>
    <lineage>
        <taxon>Eukaryota</taxon>
        <taxon>Viridiplantae</taxon>
        <taxon>Streptophyta</taxon>
        <taxon>Embryophyta</taxon>
        <taxon>Tracheophyta</taxon>
        <taxon>Spermatophyta</taxon>
        <taxon>Magnoliopsida</taxon>
        <taxon>eudicotyledons</taxon>
        <taxon>Gunneridae</taxon>
        <taxon>Pentapetalae</taxon>
        <taxon>rosids</taxon>
        <taxon>malvids</taxon>
        <taxon>Myrtales</taxon>
        <taxon>Myrtaceae</taxon>
        <taxon>Myrtoideae</taxon>
        <taxon>Myrteae</taxon>
        <taxon>Australasian group</taxon>
        <taxon>Rhodamnia</taxon>
    </lineage>
</organism>
<dbReference type="AlphaFoldDB" id="A0A8B8PP33"/>
<evidence type="ECO:0000256" key="4">
    <source>
        <dbReference type="ARBA" id="ARBA00013226"/>
    </source>
</evidence>
<keyword evidence="10" id="KW-1185">Reference proteome</keyword>
<evidence type="ECO:0000313" key="11">
    <source>
        <dbReference type="RefSeq" id="XP_030536509.1"/>
    </source>
</evidence>
<dbReference type="EC" id="3.1.1.14" evidence="4"/>
<dbReference type="KEGG" id="rarg:115745209"/>
<protein>
    <recommendedName>
        <fullName evidence="4">chlorophyllase</fullName>
        <ecNumber evidence="4">3.1.1.14</ecNumber>
    </recommendedName>
</protein>
<dbReference type="SUPFAM" id="SSF53474">
    <property type="entry name" value="alpha/beta-Hydrolases"/>
    <property type="match status" value="1"/>
</dbReference>
<dbReference type="RefSeq" id="XP_030536525.1">
    <property type="nucleotide sequence ID" value="XM_030680665.1"/>
</dbReference>
<dbReference type="PANTHER" id="PTHR33428:SF2">
    <property type="entry name" value="CHLOROPHYLLASE-2"/>
    <property type="match status" value="1"/>
</dbReference>
<evidence type="ECO:0000313" key="13">
    <source>
        <dbReference type="RefSeq" id="XP_030536525.1"/>
    </source>
</evidence>
<dbReference type="GO" id="GO:0005829">
    <property type="term" value="C:cytosol"/>
    <property type="evidence" value="ECO:0007669"/>
    <property type="project" value="UniProtKB-SubCell"/>
</dbReference>
<dbReference type="InterPro" id="IPR029058">
    <property type="entry name" value="AB_hydrolase_fold"/>
</dbReference>
<dbReference type="PIRSF" id="PIRSF038128">
    <property type="entry name" value="Chlorophyllase_chloroplast"/>
    <property type="match status" value="1"/>
</dbReference>
<evidence type="ECO:0000256" key="9">
    <source>
        <dbReference type="PIRSR" id="PIRSR038128-50"/>
    </source>
</evidence>
<comment type="pathway">
    <text evidence="2">Porphyrin-containing compound metabolism; chlorophyll degradation.</text>
</comment>
<comment type="similarity">
    <text evidence="3">Belongs to the AB hydrolase superfamily. Lipase family.</text>
</comment>
<dbReference type="Gene3D" id="3.40.50.1820">
    <property type="entry name" value="alpha/beta hydrolase"/>
    <property type="match status" value="1"/>
</dbReference>
<evidence type="ECO:0000256" key="6">
    <source>
        <dbReference type="ARBA" id="ARBA00022801"/>
    </source>
</evidence>
<evidence type="ECO:0000256" key="5">
    <source>
        <dbReference type="ARBA" id="ARBA00022490"/>
    </source>
</evidence>
<evidence type="ECO:0000256" key="8">
    <source>
        <dbReference type="ARBA" id="ARBA00053022"/>
    </source>
</evidence>
<dbReference type="InterPro" id="IPR048264">
    <property type="entry name" value="Chlorophyllase"/>
</dbReference>
<dbReference type="GO" id="GO:0047746">
    <property type="term" value="F:chlorophyllase activity"/>
    <property type="evidence" value="ECO:0007669"/>
    <property type="project" value="UniProtKB-EC"/>
</dbReference>
<comment type="catalytic activity">
    <reaction evidence="8">
        <text>a chlorophyll + H2O = a chlorophyllide + phytol + H(+)</text>
        <dbReference type="Rhea" id="RHEA:19605"/>
        <dbReference type="ChEBI" id="CHEBI:15377"/>
        <dbReference type="ChEBI" id="CHEBI:15378"/>
        <dbReference type="ChEBI" id="CHEBI:17327"/>
        <dbReference type="ChEBI" id="CHEBI:139291"/>
        <dbReference type="ChEBI" id="CHEBI:139292"/>
        <dbReference type="EC" id="3.1.1.14"/>
    </reaction>
    <physiologicalReaction direction="left-to-right" evidence="8">
        <dbReference type="Rhea" id="RHEA:19606"/>
    </physiologicalReaction>
</comment>
<evidence type="ECO:0000313" key="12">
    <source>
        <dbReference type="RefSeq" id="XP_030536515.1"/>
    </source>
</evidence>
<dbReference type="PANTHER" id="PTHR33428">
    <property type="entry name" value="CHLOROPHYLLASE-2, CHLOROPLASTIC"/>
    <property type="match status" value="1"/>
</dbReference>
<comment type="subcellular location">
    <subcellularLocation>
        <location evidence="1">Cytoplasm</location>
        <location evidence="1">Cytosol</location>
    </subcellularLocation>
</comment>
<reference evidence="11 12" key="1">
    <citation type="submission" date="2025-04" db="UniProtKB">
        <authorList>
            <consortium name="RefSeq"/>
        </authorList>
    </citation>
    <scope>IDENTIFICATION</scope>
</reference>
<accession>A0A8B8PP33</accession>
<gene>
    <name evidence="11 12 13" type="primary">LOC115745209</name>
</gene>
<sequence length="322" mass="34547">MPSSSFTTTASDVFETGKYKAALRRVEASATQPPSSSSCAPADPPPKPLLIAFPAEDAGEFPVLVFLHGYLLYNSFYSQLIRHVSSHGFVVVAPQLYTVAGPDTTDEINSAAATTNWLPRGLADLLPPQVRPNLAKLAVAGHSRGGKAAFALALGKSTTPLALPFSALLGIDPVDGMDKGKQTPPPVLTYVPRSFDLDMPVMVVGSGLGEIRKNPLFPACAPRGVNHADFFAECRPPVCYFVAEKYGHLDMLDDETEGLRGKATYCLCKNGRAREPMRRFVGGVVVAFLRAHLEGDDVGLMGLRDDGHKVAPVELQKVEFLL</sequence>
<name>A0A8B8PP33_9MYRT</name>
<evidence type="ECO:0000256" key="7">
    <source>
        <dbReference type="ARBA" id="ARBA00022817"/>
    </source>
</evidence>
<dbReference type="FunFam" id="3.40.50.1820:FF:000159">
    <property type="entry name" value="Chlorophyllase-2, chloroplastic"/>
    <property type="match status" value="1"/>
</dbReference>
<evidence type="ECO:0000256" key="2">
    <source>
        <dbReference type="ARBA" id="ARBA00005212"/>
    </source>
</evidence>
<keyword evidence="7" id="KW-0881">Chlorophyll catabolism</keyword>
<dbReference type="RefSeq" id="XP_030536509.1">
    <property type="nucleotide sequence ID" value="XM_030680649.1"/>
</dbReference>
<keyword evidence="6" id="KW-0378">Hydrolase</keyword>
<dbReference type="Proteomes" id="UP000827889">
    <property type="component" value="Chromosome 6"/>
</dbReference>
<feature type="active site" description="Charge relay system" evidence="9">
    <location>
        <position position="172"/>
    </location>
</feature>
<dbReference type="RefSeq" id="XP_030536515.1">
    <property type="nucleotide sequence ID" value="XM_030680655.1"/>
</dbReference>
<dbReference type="UniPathway" id="UPA00674"/>
<dbReference type="GeneID" id="115745209"/>
<proteinExistence type="inferred from homology"/>
<feature type="active site" description="Charge relay system" evidence="9">
    <location>
        <position position="248"/>
    </location>
</feature>
<dbReference type="OrthoDB" id="2093222at2759"/>
<feature type="active site" description="Nucleophile" evidence="9">
    <location>
        <position position="143"/>
    </location>
</feature>